<sequence>MVSRGCQDLSEARYMATSLLKSAGLVDDHVRASDLTIIAPDGEAQFMSNGFFQIVNKGRRCVCLLPGQRLREHYHDVDELFHITGGSVDITIPDDINTLSIGDDIDIPRETPHSLYASEKDGVQFFSDEGQKKRTTVWTDRNYKITLLADTEYGANDQDKLKGI</sequence>
<dbReference type="Proteomes" id="UP001157974">
    <property type="component" value="Unassembled WGS sequence"/>
</dbReference>
<dbReference type="Gene3D" id="2.60.120.10">
    <property type="entry name" value="Jelly Rolls"/>
    <property type="match status" value="1"/>
</dbReference>
<name>A0AAV8UP29_9RHOD</name>
<proteinExistence type="predicted"/>
<comment type="caution">
    <text evidence="1">The sequence shown here is derived from an EMBL/GenBank/DDBJ whole genome shotgun (WGS) entry which is preliminary data.</text>
</comment>
<evidence type="ECO:0000313" key="1">
    <source>
        <dbReference type="EMBL" id="KAJ8904300.1"/>
    </source>
</evidence>
<evidence type="ECO:0000313" key="2">
    <source>
        <dbReference type="Proteomes" id="UP001157974"/>
    </source>
</evidence>
<dbReference type="AlphaFoldDB" id="A0AAV8UP29"/>
<protein>
    <recommendedName>
        <fullName evidence="3">Cupin 2 conserved barrel domain-containing protein</fullName>
    </recommendedName>
</protein>
<dbReference type="SUPFAM" id="SSF51182">
    <property type="entry name" value="RmlC-like cupins"/>
    <property type="match status" value="1"/>
</dbReference>
<gene>
    <name evidence="1" type="ORF">NDN08_000821</name>
</gene>
<dbReference type="EMBL" id="JAMWBK010000006">
    <property type="protein sequence ID" value="KAJ8904300.1"/>
    <property type="molecule type" value="Genomic_DNA"/>
</dbReference>
<reference evidence="1 2" key="1">
    <citation type="journal article" date="2023" name="Nat. Commun.">
        <title>Origin of minicircular mitochondrial genomes in red algae.</title>
        <authorList>
            <person name="Lee Y."/>
            <person name="Cho C.H."/>
            <person name="Lee Y.M."/>
            <person name="Park S.I."/>
            <person name="Yang J.H."/>
            <person name="West J.A."/>
            <person name="Bhattacharya D."/>
            <person name="Yoon H.S."/>
        </authorList>
    </citation>
    <scope>NUCLEOTIDE SEQUENCE [LARGE SCALE GENOMIC DNA]</scope>
    <source>
        <strain evidence="1 2">CCMP1338</strain>
        <tissue evidence="1">Whole cell</tissue>
    </source>
</reference>
<accession>A0AAV8UP29</accession>
<dbReference type="InterPro" id="IPR011051">
    <property type="entry name" value="RmlC_Cupin_sf"/>
</dbReference>
<evidence type="ECO:0008006" key="3">
    <source>
        <dbReference type="Google" id="ProtNLM"/>
    </source>
</evidence>
<dbReference type="InterPro" id="IPR014710">
    <property type="entry name" value="RmlC-like_jellyroll"/>
</dbReference>
<keyword evidence="2" id="KW-1185">Reference proteome</keyword>
<organism evidence="1 2">
    <name type="scientific">Rhodosorus marinus</name>
    <dbReference type="NCBI Taxonomy" id="101924"/>
    <lineage>
        <taxon>Eukaryota</taxon>
        <taxon>Rhodophyta</taxon>
        <taxon>Stylonematophyceae</taxon>
        <taxon>Stylonematales</taxon>
        <taxon>Stylonemataceae</taxon>
        <taxon>Rhodosorus</taxon>
    </lineage>
</organism>